<name>A0A1G9S932_9FLAO</name>
<sequence>MRGGNLAYCLRAFLYWLKSNDRTINYPKSDFFRREIDSPIRFKFYGNPKIYKMNLGKLQIHRTPINKKL</sequence>
<protein>
    <submittedName>
        <fullName evidence="1">Uncharacterized protein</fullName>
    </submittedName>
</protein>
<dbReference type="Proteomes" id="UP000199440">
    <property type="component" value="Unassembled WGS sequence"/>
</dbReference>
<dbReference type="AlphaFoldDB" id="A0A1G9S932"/>
<reference evidence="1 2" key="1">
    <citation type="submission" date="2016-10" db="EMBL/GenBank/DDBJ databases">
        <authorList>
            <person name="de Groot N.N."/>
        </authorList>
    </citation>
    <scope>NUCLEOTIDE SEQUENCE [LARGE SCALE GENOMIC DNA]</scope>
    <source>
        <strain evidence="1 2">DSM 19886</strain>
    </source>
</reference>
<evidence type="ECO:0000313" key="1">
    <source>
        <dbReference type="EMBL" id="SDM31966.1"/>
    </source>
</evidence>
<accession>A0A1G9S932</accession>
<dbReference type="EMBL" id="FNGV01000007">
    <property type="protein sequence ID" value="SDM31966.1"/>
    <property type="molecule type" value="Genomic_DNA"/>
</dbReference>
<gene>
    <name evidence="1" type="ORF">SAMN04488514_107169</name>
</gene>
<keyword evidence="2" id="KW-1185">Reference proteome</keyword>
<organism evidence="1 2">
    <name type="scientific">Kriegella aquimaris</name>
    <dbReference type="NCBI Taxonomy" id="192904"/>
    <lineage>
        <taxon>Bacteria</taxon>
        <taxon>Pseudomonadati</taxon>
        <taxon>Bacteroidota</taxon>
        <taxon>Flavobacteriia</taxon>
        <taxon>Flavobacteriales</taxon>
        <taxon>Flavobacteriaceae</taxon>
        <taxon>Kriegella</taxon>
    </lineage>
</organism>
<proteinExistence type="predicted"/>
<evidence type="ECO:0000313" key="2">
    <source>
        <dbReference type="Proteomes" id="UP000199440"/>
    </source>
</evidence>